<accession>A0A552VA71</accession>
<dbReference type="AlphaFoldDB" id="A0A552VA71"/>
<dbReference type="Proteomes" id="UP000320643">
    <property type="component" value="Unassembled WGS sequence"/>
</dbReference>
<dbReference type="OrthoDB" id="1201884at2"/>
<gene>
    <name evidence="1" type="ORF">FMM05_01685</name>
</gene>
<keyword evidence="2" id="KW-1185">Reference proteome</keyword>
<dbReference type="RefSeq" id="WP_143371601.1">
    <property type="nucleotide sequence ID" value="NZ_VJVZ01000001.1"/>
</dbReference>
<reference evidence="1 2" key="1">
    <citation type="submission" date="2019-07" db="EMBL/GenBank/DDBJ databases">
        <title>Flavobacterium sp. nov., isolated from glacier ice.</title>
        <authorList>
            <person name="Liu Q."/>
            <person name="Xin Y.-H."/>
        </authorList>
    </citation>
    <scope>NUCLEOTIDE SEQUENCE [LARGE SCALE GENOMIC DNA]</scope>
    <source>
        <strain evidence="1 2">ZT4R6</strain>
    </source>
</reference>
<name>A0A552VA71_9FLAO</name>
<comment type="caution">
    <text evidence="1">The sequence shown here is derived from an EMBL/GenBank/DDBJ whole genome shotgun (WGS) entry which is preliminary data.</text>
</comment>
<proteinExistence type="predicted"/>
<evidence type="ECO:0000313" key="2">
    <source>
        <dbReference type="Proteomes" id="UP000320643"/>
    </source>
</evidence>
<dbReference type="PROSITE" id="PS51257">
    <property type="entry name" value="PROKAR_LIPOPROTEIN"/>
    <property type="match status" value="1"/>
</dbReference>
<protein>
    <recommendedName>
        <fullName evidence="3">Lipocalin-like domain-containing protein</fullName>
    </recommendedName>
</protein>
<evidence type="ECO:0008006" key="3">
    <source>
        <dbReference type="Google" id="ProtNLM"/>
    </source>
</evidence>
<organism evidence="1 2">
    <name type="scientific">Flavobacterium zepuense</name>
    <dbReference type="NCBI Taxonomy" id="2593302"/>
    <lineage>
        <taxon>Bacteria</taxon>
        <taxon>Pseudomonadati</taxon>
        <taxon>Bacteroidota</taxon>
        <taxon>Flavobacteriia</taxon>
        <taxon>Flavobacteriales</taxon>
        <taxon>Flavobacteriaceae</taxon>
        <taxon>Flavobacterium</taxon>
    </lineage>
</organism>
<sequence length="141" mass="15844">MKKRMLYMMMPVLLFLSCTDDTQEKDPVVEKTDSIEGLWKLIKITSSIGKPGSEYEDGDINWTFTENAGTVNVQNHIKGPEFTGMQTGSYNYKISNITSGECTQIFTIRDKDGIGGCMSISNDTLKIHNAYAGHYNLIFVR</sequence>
<evidence type="ECO:0000313" key="1">
    <source>
        <dbReference type="EMBL" id="TRW27375.1"/>
    </source>
</evidence>
<dbReference type="EMBL" id="VJVZ01000001">
    <property type="protein sequence ID" value="TRW27375.1"/>
    <property type="molecule type" value="Genomic_DNA"/>
</dbReference>